<comment type="caution">
    <text evidence="1">The sequence shown here is derived from an EMBL/GenBank/DDBJ whole genome shotgun (WGS) entry which is preliminary data.</text>
</comment>
<evidence type="ECO:0000313" key="1">
    <source>
        <dbReference type="EMBL" id="CAJ0605297.1"/>
    </source>
</evidence>
<evidence type="ECO:0000313" key="2">
    <source>
        <dbReference type="Proteomes" id="UP001176961"/>
    </source>
</evidence>
<proteinExistence type="predicted"/>
<gene>
    <name evidence="1" type="ORF">CYNAS_LOCUS17280</name>
</gene>
<dbReference type="EMBL" id="CATQJL010000316">
    <property type="protein sequence ID" value="CAJ0605297.1"/>
    <property type="molecule type" value="Genomic_DNA"/>
</dbReference>
<protein>
    <submittedName>
        <fullName evidence="1">Uncharacterized protein</fullName>
    </submittedName>
</protein>
<keyword evidence="2" id="KW-1185">Reference proteome</keyword>
<organism evidence="1 2">
    <name type="scientific">Cylicocyclus nassatus</name>
    <name type="common">Nematode worm</name>
    <dbReference type="NCBI Taxonomy" id="53992"/>
    <lineage>
        <taxon>Eukaryota</taxon>
        <taxon>Metazoa</taxon>
        <taxon>Ecdysozoa</taxon>
        <taxon>Nematoda</taxon>
        <taxon>Chromadorea</taxon>
        <taxon>Rhabditida</taxon>
        <taxon>Rhabditina</taxon>
        <taxon>Rhabditomorpha</taxon>
        <taxon>Strongyloidea</taxon>
        <taxon>Strongylidae</taxon>
        <taxon>Cylicocyclus</taxon>
    </lineage>
</organism>
<sequence>MIESPRTNLCPAELKGLKLQVLKIPAFILALYEDSFGNYNRWKDKENLGNDLHHRFWIARAKTLFSHAFFGCVISDPMDTKSSMPTPAKVFEFIAKIFAGSTPELNLMISF</sequence>
<reference evidence="1" key="1">
    <citation type="submission" date="2023-07" db="EMBL/GenBank/DDBJ databases">
        <authorList>
            <consortium name="CYATHOMIX"/>
        </authorList>
    </citation>
    <scope>NUCLEOTIDE SEQUENCE</scope>
    <source>
        <strain evidence="1">N/A</strain>
    </source>
</reference>
<dbReference type="AlphaFoldDB" id="A0AA36H7C2"/>
<dbReference type="Proteomes" id="UP001176961">
    <property type="component" value="Unassembled WGS sequence"/>
</dbReference>
<name>A0AA36H7C2_CYLNA</name>
<accession>A0AA36H7C2</accession>